<feature type="domain" description="HTH cro/C1-type" evidence="1">
    <location>
        <begin position="20"/>
        <end position="75"/>
    </location>
</feature>
<dbReference type="PROSITE" id="PS50943">
    <property type="entry name" value="HTH_CROC1"/>
    <property type="match status" value="1"/>
</dbReference>
<comment type="caution">
    <text evidence="2">The sequence shown here is derived from an EMBL/GenBank/DDBJ whole genome shotgun (WGS) entry which is preliminary data.</text>
</comment>
<sequence length="121" mass="13515">MAIIIREHQEQQRKTSGAYLAQCRQDAGLVTSQVAEALGYQQRSTISQIENGQGKLRPDRWAPFAKLTGVNPGSLMARLLFWDYPEIFQALFRDASIEAAAEVINQGQERGTLLPMIDARP</sequence>
<dbReference type="Gene3D" id="1.10.260.40">
    <property type="entry name" value="lambda repressor-like DNA-binding domains"/>
    <property type="match status" value="1"/>
</dbReference>
<dbReference type="SUPFAM" id="SSF47413">
    <property type="entry name" value="lambda repressor-like DNA-binding domains"/>
    <property type="match status" value="1"/>
</dbReference>
<dbReference type="SMART" id="SM00530">
    <property type="entry name" value="HTH_XRE"/>
    <property type="match status" value="1"/>
</dbReference>
<dbReference type="InterPro" id="IPR001387">
    <property type="entry name" value="Cro/C1-type_HTH"/>
</dbReference>
<evidence type="ECO:0000313" key="3">
    <source>
        <dbReference type="Proteomes" id="UP000539175"/>
    </source>
</evidence>
<reference evidence="2 3" key="1">
    <citation type="submission" date="2020-08" db="EMBL/GenBank/DDBJ databases">
        <title>Genomic Encyclopedia of Type Strains, Phase IV (KMG-IV): sequencing the most valuable type-strain genomes for metagenomic binning, comparative biology and taxonomic classification.</title>
        <authorList>
            <person name="Goeker M."/>
        </authorList>
    </citation>
    <scope>NUCLEOTIDE SEQUENCE [LARGE SCALE GENOMIC DNA]</scope>
    <source>
        <strain evidence="2 3">DSM 22198</strain>
    </source>
</reference>
<name>A0A7X0B2G9_9PROT</name>
<gene>
    <name evidence="2" type="ORF">FHS74_003583</name>
</gene>
<dbReference type="EMBL" id="JACIIZ010000010">
    <property type="protein sequence ID" value="MBB6253014.1"/>
    <property type="molecule type" value="Genomic_DNA"/>
</dbReference>
<dbReference type="RefSeq" id="WP_184803009.1">
    <property type="nucleotide sequence ID" value="NZ_JACIIZ010000010.1"/>
</dbReference>
<evidence type="ECO:0000313" key="2">
    <source>
        <dbReference type="EMBL" id="MBB6253014.1"/>
    </source>
</evidence>
<proteinExistence type="predicted"/>
<organism evidence="2 3">
    <name type="scientific">Nitrospirillum iridis</name>
    <dbReference type="NCBI Taxonomy" id="765888"/>
    <lineage>
        <taxon>Bacteria</taxon>
        <taxon>Pseudomonadati</taxon>
        <taxon>Pseudomonadota</taxon>
        <taxon>Alphaproteobacteria</taxon>
        <taxon>Rhodospirillales</taxon>
        <taxon>Azospirillaceae</taxon>
        <taxon>Nitrospirillum</taxon>
    </lineage>
</organism>
<dbReference type="CDD" id="cd00093">
    <property type="entry name" value="HTH_XRE"/>
    <property type="match status" value="1"/>
</dbReference>
<dbReference type="GO" id="GO:0003677">
    <property type="term" value="F:DNA binding"/>
    <property type="evidence" value="ECO:0007669"/>
    <property type="project" value="InterPro"/>
</dbReference>
<dbReference type="InterPro" id="IPR010982">
    <property type="entry name" value="Lambda_DNA-bd_dom_sf"/>
</dbReference>
<protein>
    <submittedName>
        <fullName evidence="2">Transcriptional regulator with XRE-family HTH domain</fullName>
    </submittedName>
</protein>
<evidence type="ECO:0000259" key="1">
    <source>
        <dbReference type="PROSITE" id="PS50943"/>
    </source>
</evidence>
<dbReference type="Proteomes" id="UP000539175">
    <property type="component" value="Unassembled WGS sequence"/>
</dbReference>
<keyword evidence="3" id="KW-1185">Reference proteome</keyword>
<accession>A0A7X0B2G9</accession>
<dbReference type="AlphaFoldDB" id="A0A7X0B2G9"/>
<dbReference type="Pfam" id="PF13560">
    <property type="entry name" value="HTH_31"/>
    <property type="match status" value="1"/>
</dbReference>